<feature type="transmembrane region" description="Helical" evidence="1">
    <location>
        <begin position="84"/>
        <end position="106"/>
    </location>
</feature>
<evidence type="ECO:0000256" key="1">
    <source>
        <dbReference type="SAM" id="Phobius"/>
    </source>
</evidence>
<dbReference type="OrthoDB" id="10619903at2759"/>
<reference evidence="2 3" key="2">
    <citation type="journal article" date="2019" name="G3 (Bethesda)">
        <title>Hybrid Assembly of the Genome of the Entomopathogenic Nematode Steinernema carpocapsae Identifies the X-Chromosome.</title>
        <authorList>
            <person name="Serra L."/>
            <person name="Macchietto M."/>
            <person name="Macias-Munoz A."/>
            <person name="McGill C.J."/>
            <person name="Rodriguez I.M."/>
            <person name="Rodriguez B."/>
            <person name="Murad R."/>
            <person name="Mortazavi A."/>
        </authorList>
    </citation>
    <scope>NUCLEOTIDE SEQUENCE [LARGE SCALE GENOMIC DNA]</scope>
    <source>
        <strain evidence="2 3">ALL</strain>
    </source>
</reference>
<evidence type="ECO:0000313" key="2">
    <source>
        <dbReference type="EMBL" id="TKR94484.1"/>
    </source>
</evidence>
<dbReference type="EMBL" id="AZBU02000002">
    <property type="protein sequence ID" value="TKR94484.1"/>
    <property type="molecule type" value="Genomic_DNA"/>
</dbReference>
<evidence type="ECO:0000313" key="3">
    <source>
        <dbReference type="Proteomes" id="UP000298663"/>
    </source>
</evidence>
<feature type="transmembrane region" description="Helical" evidence="1">
    <location>
        <begin position="12"/>
        <end position="33"/>
    </location>
</feature>
<keyword evidence="1" id="KW-0812">Transmembrane</keyword>
<name>A0A4U5PEK4_STECR</name>
<feature type="transmembrane region" description="Helical" evidence="1">
    <location>
        <begin position="122"/>
        <end position="142"/>
    </location>
</feature>
<gene>
    <name evidence="2" type="ORF">L596_008760</name>
</gene>
<evidence type="ECO:0008006" key="4">
    <source>
        <dbReference type="Google" id="ProtNLM"/>
    </source>
</evidence>
<keyword evidence="3" id="KW-1185">Reference proteome</keyword>
<dbReference type="Proteomes" id="UP000298663">
    <property type="component" value="Unassembled WGS sequence"/>
</dbReference>
<accession>A0A4U5PEK4</accession>
<comment type="caution">
    <text evidence="2">The sequence shown here is derived from an EMBL/GenBank/DDBJ whole genome shotgun (WGS) entry which is preliminary data.</text>
</comment>
<dbReference type="AlphaFoldDB" id="A0A4U5PEK4"/>
<reference evidence="2 3" key="1">
    <citation type="journal article" date="2015" name="Genome Biol.">
        <title>Comparative genomics of Steinernema reveals deeply conserved gene regulatory networks.</title>
        <authorList>
            <person name="Dillman A.R."/>
            <person name="Macchietto M."/>
            <person name="Porter C.F."/>
            <person name="Rogers A."/>
            <person name="Williams B."/>
            <person name="Antoshechkin I."/>
            <person name="Lee M.M."/>
            <person name="Goodwin Z."/>
            <person name="Lu X."/>
            <person name="Lewis E.E."/>
            <person name="Goodrich-Blair H."/>
            <person name="Stock S.P."/>
            <person name="Adams B.J."/>
            <person name="Sternberg P.W."/>
            <person name="Mortazavi A."/>
        </authorList>
    </citation>
    <scope>NUCLEOTIDE SEQUENCE [LARGE SCALE GENOMIC DNA]</scope>
    <source>
        <strain evidence="2 3">ALL</strain>
    </source>
</reference>
<keyword evidence="1" id="KW-0472">Membrane</keyword>
<sequence>MVFELLSGHIIFGFLNILCFTTMLLPSNVLTLIRQSHTLNTMIQALIQLNQQMVSVSSAFMALDRVLIMAVPIKYAFHLYSPKLAVSAVSINAVISCLLIGCYFILPDKAFVSKVIVILRDYVFSSTLLFEVLLYAVFVYQFRSYQKCRVNSVAKQLTAQRNHIVIFQMVSHTTLCAVPNAFTAVSWFFNTSEEYVTWIEFYVDPYRSTLFATSVLLSSSFTLFKLKPKKNFLKIAFTGINSSTLRRT</sequence>
<organism evidence="2 3">
    <name type="scientific">Steinernema carpocapsae</name>
    <name type="common">Entomopathogenic nematode</name>
    <dbReference type="NCBI Taxonomy" id="34508"/>
    <lineage>
        <taxon>Eukaryota</taxon>
        <taxon>Metazoa</taxon>
        <taxon>Ecdysozoa</taxon>
        <taxon>Nematoda</taxon>
        <taxon>Chromadorea</taxon>
        <taxon>Rhabditida</taxon>
        <taxon>Tylenchina</taxon>
        <taxon>Panagrolaimomorpha</taxon>
        <taxon>Strongyloidoidea</taxon>
        <taxon>Steinernematidae</taxon>
        <taxon>Steinernema</taxon>
    </lineage>
</organism>
<proteinExistence type="predicted"/>
<keyword evidence="1" id="KW-1133">Transmembrane helix</keyword>
<protein>
    <recommendedName>
        <fullName evidence="4">G-protein coupled receptors family 1 profile domain-containing protein</fullName>
    </recommendedName>
</protein>